<evidence type="ECO:0000313" key="2">
    <source>
        <dbReference type="Proteomes" id="UP001374584"/>
    </source>
</evidence>
<evidence type="ECO:0000313" key="1">
    <source>
        <dbReference type="EMBL" id="KAK7382573.1"/>
    </source>
</evidence>
<comment type="caution">
    <text evidence="1">The sequence shown here is derived from an EMBL/GenBank/DDBJ whole genome shotgun (WGS) entry which is preliminary data.</text>
</comment>
<keyword evidence="2" id="KW-1185">Reference proteome</keyword>
<accession>A0AAN9WWR2</accession>
<dbReference type="Proteomes" id="UP001374584">
    <property type="component" value="Unassembled WGS sequence"/>
</dbReference>
<dbReference type="AlphaFoldDB" id="A0AAN9WWR2"/>
<gene>
    <name evidence="1" type="ORF">VNO80_01482</name>
</gene>
<dbReference type="EMBL" id="JAYMYR010000001">
    <property type="protein sequence ID" value="KAK7382573.1"/>
    <property type="molecule type" value="Genomic_DNA"/>
</dbReference>
<organism evidence="1 2">
    <name type="scientific">Phaseolus coccineus</name>
    <name type="common">Scarlet runner bean</name>
    <name type="synonym">Phaseolus multiflorus</name>
    <dbReference type="NCBI Taxonomy" id="3886"/>
    <lineage>
        <taxon>Eukaryota</taxon>
        <taxon>Viridiplantae</taxon>
        <taxon>Streptophyta</taxon>
        <taxon>Embryophyta</taxon>
        <taxon>Tracheophyta</taxon>
        <taxon>Spermatophyta</taxon>
        <taxon>Magnoliopsida</taxon>
        <taxon>eudicotyledons</taxon>
        <taxon>Gunneridae</taxon>
        <taxon>Pentapetalae</taxon>
        <taxon>rosids</taxon>
        <taxon>fabids</taxon>
        <taxon>Fabales</taxon>
        <taxon>Fabaceae</taxon>
        <taxon>Papilionoideae</taxon>
        <taxon>50 kb inversion clade</taxon>
        <taxon>NPAAA clade</taxon>
        <taxon>indigoferoid/millettioid clade</taxon>
        <taxon>Phaseoleae</taxon>
        <taxon>Phaseolus</taxon>
    </lineage>
</organism>
<name>A0AAN9WWR2_PHACN</name>
<proteinExistence type="predicted"/>
<reference evidence="1 2" key="1">
    <citation type="submission" date="2024-01" db="EMBL/GenBank/DDBJ databases">
        <title>The genomes of 5 underutilized Papilionoideae crops provide insights into root nodulation and disease resistanc.</title>
        <authorList>
            <person name="Jiang F."/>
        </authorList>
    </citation>
    <scope>NUCLEOTIDE SEQUENCE [LARGE SCALE GENOMIC DNA]</scope>
    <source>
        <strain evidence="1">JINMINGXINNONG_FW02</strain>
        <tissue evidence="1">Leaves</tissue>
    </source>
</reference>
<protein>
    <submittedName>
        <fullName evidence="1">Uncharacterized protein</fullName>
    </submittedName>
</protein>
<sequence length="139" mass="15551">MAHDLQCGGLHHLERRCGKGFHVKVRGDDKVVRSGLEGEGDVLDDRGAREREVVKQEQWDTEDTYSKDAEICMKFSMQISSCTRKAPTPKPATNNVQPKVEVVNDVPKSAEAPKSIDSCRKRKSNMYWPVLGRQLGPTA</sequence>